<evidence type="ECO:0000259" key="4">
    <source>
        <dbReference type="Pfam" id="PF25881"/>
    </source>
</evidence>
<evidence type="ECO:0000313" key="7">
    <source>
        <dbReference type="Proteomes" id="UP000284202"/>
    </source>
</evidence>
<dbReference type="Gene3D" id="1.10.287.470">
    <property type="entry name" value="Helix hairpin bin"/>
    <property type="match status" value="1"/>
</dbReference>
<dbReference type="Gene3D" id="2.40.30.170">
    <property type="match status" value="1"/>
</dbReference>
<organism evidence="6 7">
    <name type="scientific">Paracoccus onubensis</name>
    <dbReference type="NCBI Taxonomy" id="1675788"/>
    <lineage>
        <taxon>Bacteria</taxon>
        <taxon>Pseudomonadati</taxon>
        <taxon>Pseudomonadota</taxon>
        <taxon>Alphaproteobacteria</taxon>
        <taxon>Rhodobacterales</taxon>
        <taxon>Paracoccaceae</taxon>
        <taxon>Paracoccus</taxon>
    </lineage>
</organism>
<proteinExistence type="predicted"/>
<keyword evidence="7" id="KW-1185">Reference proteome</keyword>
<feature type="domain" description="YbhG-like alpha-helical hairpin" evidence="4">
    <location>
        <begin position="80"/>
        <end position="202"/>
    </location>
</feature>
<evidence type="ECO:0000256" key="3">
    <source>
        <dbReference type="SAM" id="Coils"/>
    </source>
</evidence>
<dbReference type="RefSeq" id="WP_119749595.1">
    <property type="nucleotide sequence ID" value="NZ_QZCG01000008.1"/>
</dbReference>
<comment type="subcellular location">
    <subcellularLocation>
        <location evidence="1">Cell envelope</location>
    </subcellularLocation>
</comment>
<sequence length="331" mass="36077">MKKLIPVLVILVALAGGWYWWSQRSATDDGQLTLYGNVDIRQITLAFDGSGRISKLHVEEGDQVEKGQVVGLLDIRTLQLQADAQESTVEAQRQAVLKLKNGSRPEEIAQARAQLDSARAMHELARQDLARVSQLRSSRSGATSQQSLEQAQAQAEATMAAVAEAQAALDLVEAGARAEDVAQAEAQLRSAEVQLDLLRHQISQGELIAPEDAVIRSRLREPGDMVSSSTPVFALALTRPKWVRVYVSEPDLGRIRPGMQAEVFADSHPDQPVEGKVGYISSVAEFTPKSVQTEELRTSLVYEVHVIMSDQADRLRLGQPVTVRLTTGAGT</sequence>
<feature type="domain" description="YknX-like beta-barrel" evidence="5">
    <location>
        <begin position="244"/>
        <end position="323"/>
    </location>
</feature>
<dbReference type="InterPro" id="IPR050465">
    <property type="entry name" value="UPF0194_transport"/>
</dbReference>
<evidence type="ECO:0000259" key="5">
    <source>
        <dbReference type="Pfam" id="PF25990"/>
    </source>
</evidence>
<dbReference type="AlphaFoldDB" id="A0A418SUG8"/>
<comment type="caution">
    <text evidence="6">The sequence shown here is derived from an EMBL/GenBank/DDBJ whole genome shotgun (WGS) entry which is preliminary data.</text>
</comment>
<name>A0A418SUG8_9RHOB</name>
<dbReference type="Pfam" id="PF25990">
    <property type="entry name" value="Beta-barrel_YknX"/>
    <property type="match status" value="1"/>
</dbReference>
<dbReference type="PANTHER" id="PTHR32347">
    <property type="entry name" value="EFFLUX SYSTEM COMPONENT YKNX-RELATED"/>
    <property type="match status" value="1"/>
</dbReference>
<accession>A0A418SUG8</accession>
<dbReference type="OrthoDB" id="9778236at2"/>
<dbReference type="Pfam" id="PF25881">
    <property type="entry name" value="HH_YBHG"/>
    <property type="match status" value="1"/>
</dbReference>
<dbReference type="InterPro" id="IPR058636">
    <property type="entry name" value="Beta-barrel_YknX"/>
</dbReference>
<dbReference type="GO" id="GO:0030313">
    <property type="term" value="C:cell envelope"/>
    <property type="evidence" value="ECO:0007669"/>
    <property type="project" value="UniProtKB-SubCell"/>
</dbReference>
<protein>
    <submittedName>
        <fullName evidence="6">HlyD family efflux transporter periplasmic adaptor subunit</fullName>
    </submittedName>
</protein>
<reference evidence="7" key="1">
    <citation type="submission" date="2018-09" db="EMBL/GenBank/DDBJ databases">
        <title>Acidovorax cavernicola nov. sp. isolated from Gruta de las Maravillas (Aracena, Spain).</title>
        <authorList>
            <person name="Jurado V."/>
            <person name="Gutierrez-Patricio S."/>
            <person name="Gonzalez-Pimentel J.L."/>
            <person name="Miller A.Z."/>
            <person name="Laiz L."/>
            <person name="Saiz-Jimenez C."/>
        </authorList>
    </citation>
    <scope>NUCLEOTIDE SEQUENCE [LARGE SCALE GENOMIC DNA]</scope>
    <source>
        <strain evidence="7">1011MAR3C25</strain>
    </source>
</reference>
<dbReference type="PANTHER" id="PTHR32347:SF29">
    <property type="entry name" value="UPF0194 MEMBRANE PROTEIN YBHG"/>
    <property type="match status" value="1"/>
</dbReference>
<dbReference type="EMBL" id="QZCG01000008">
    <property type="protein sequence ID" value="RJE84585.1"/>
    <property type="molecule type" value="Genomic_DNA"/>
</dbReference>
<evidence type="ECO:0000256" key="2">
    <source>
        <dbReference type="ARBA" id="ARBA00023054"/>
    </source>
</evidence>
<evidence type="ECO:0000256" key="1">
    <source>
        <dbReference type="ARBA" id="ARBA00004196"/>
    </source>
</evidence>
<feature type="coiled-coil region" evidence="3">
    <location>
        <begin position="75"/>
        <end position="201"/>
    </location>
</feature>
<dbReference type="SUPFAM" id="SSF111369">
    <property type="entry name" value="HlyD-like secretion proteins"/>
    <property type="match status" value="2"/>
</dbReference>
<keyword evidence="2 3" id="KW-0175">Coiled coil</keyword>
<dbReference type="Proteomes" id="UP000284202">
    <property type="component" value="Unassembled WGS sequence"/>
</dbReference>
<dbReference type="Gene3D" id="2.40.50.100">
    <property type="match status" value="1"/>
</dbReference>
<gene>
    <name evidence="6" type="ORF">D3P04_13130</name>
</gene>
<evidence type="ECO:0000313" key="6">
    <source>
        <dbReference type="EMBL" id="RJE84585.1"/>
    </source>
</evidence>
<dbReference type="InterPro" id="IPR059052">
    <property type="entry name" value="HH_YbhG-like"/>
</dbReference>